<dbReference type="InterPro" id="IPR016024">
    <property type="entry name" value="ARM-type_fold"/>
</dbReference>
<dbReference type="Gene3D" id="1.25.10.10">
    <property type="entry name" value="Leucine-rich Repeat Variant"/>
    <property type="match status" value="1"/>
</dbReference>
<evidence type="ECO:0008006" key="6">
    <source>
        <dbReference type="Google" id="ProtNLM"/>
    </source>
</evidence>
<dbReference type="InterPro" id="IPR011989">
    <property type="entry name" value="ARM-like"/>
</dbReference>
<dbReference type="FunCoup" id="A0A7R8YU04">
    <property type="interactions" value="570"/>
</dbReference>
<dbReference type="OrthoDB" id="10057956at2759"/>
<dbReference type="InterPro" id="IPR038904">
    <property type="entry name" value="BRAT1"/>
</dbReference>
<dbReference type="Proteomes" id="UP000594454">
    <property type="component" value="Chromosome 3"/>
</dbReference>
<dbReference type="OMA" id="PIHDNLY"/>
<gene>
    <name evidence="4" type="ORF">HERILL_LOCUS7092</name>
</gene>
<sequence length="947" mass="109526">MNTQEKFEKILESFLHKNYRTTNDVYMELLLSHLSGKLGKVSGHNALLKSPFVLVWLEKCLTVLETDSSQLRTEVIAFMLRLSALVVENEWLLAPIREKRIFLRIHDFLCSKEGTMPPMVKFGHVQFLASANKYSLGLGWMKQTGSWRSLISYCQRNQTLYVVREAEKLLYDILYNYSVNLDDEEQCIEMLNEIMKPLMESVFSEDAVTIYVDDTELQQKLTPTLHLISFILLKCIESEVKTKIAHYLQKTFNLNLNLWKLASMTQNEQFMLKIFKTYAFLNYAQLLYDKWTGGQIPPAEFNRFGMNFFNVMKFCISRKSCINVLKLAEINHKLWIKLGPRAPNEIIIENECIKFENQLIMYHVIPVLFTFRYHRRLEEELFDNYMMKLLSISCEFTLRACYSYRDTFYEQIDKVPEYAYKSIHGILSLGELLHQDRAILIFQTMAYALKEFATDGTVHAHPKADTDLLVKMPNLLSAVLVGLEALIHRYNITWKESLESTYLLHFTMALLNNPNITQILTVQALKLTQTCIEHFLSPNLALLVDNFQGSALQHLGPIMMKRLHDNSWEVRDSTVELVTSMTCISCLKFPAFQEYILDSGICPVIWSMAKNDLEPYVRASALKCLNQMTQINLIWENCLSQYDIMDHLLKVSCVEPEGIVRKEAVLLVTRIFSKRKVAPHHLDLLFSTMVHCTVIDLHWEVKYNGLVFWKVMIYAGFENQGMIDGTFPSVTFSKEKKKIITLTQKEILLRIEKILTECADRGCLGVIMACLNDTCDLEVSKRAIAIAKRFQGFLIRYEFTDYFLEKNVQVAGINTMSSLDGRENTLTNNQIATKRENISEDVNMAQDQIIESIISAQDINLLSEAYEKQMQMGDECPGDEIHIDPNLYRAYAQVRPIDFVRALKVMDLDALINERTDWIAKNESFDSLLDDMIFSIQTLDVNAADCY</sequence>
<comment type="subcellular location">
    <subcellularLocation>
        <location evidence="1">Cytoplasm</location>
    </subcellularLocation>
</comment>
<dbReference type="SUPFAM" id="SSF48371">
    <property type="entry name" value="ARM repeat"/>
    <property type="match status" value="1"/>
</dbReference>
<reference evidence="4 5" key="1">
    <citation type="submission" date="2020-11" db="EMBL/GenBank/DDBJ databases">
        <authorList>
            <person name="Wallbank WR R."/>
            <person name="Pardo Diaz C."/>
            <person name="Kozak K."/>
            <person name="Martin S."/>
            <person name="Jiggins C."/>
            <person name="Moest M."/>
            <person name="Warren A I."/>
            <person name="Generalovic N T."/>
            <person name="Byers J.R.P. K."/>
            <person name="Montejo-Kovacevich G."/>
            <person name="Yen C E."/>
        </authorList>
    </citation>
    <scope>NUCLEOTIDE SEQUENCE [LARGE SCALE GENOMIC DNA]</scope>
</reference>
<protein>
    <recommendedName>
        <fullName evidence="6">BRCA1-associated ATM activator 1</fullName>
    </recommendedName>
</protein>
<evidence type="ECO:0000256" key="3">
    <source>
        <dbReference type="ARBA" id="ARBA00061308"/>
    </source>
</evidence>
<dbReference type="PANTHER" id="PTHR21331">
    <property type="entry name" value="BRCA1-ASSOCIATED ATM ACTIVATOR 1"/>
    <property type="match status" value="1"/>
</dbReference>
<evidence type="ECO:0000256" key="1">
    <source>
        <dbReference type="ARBA" id="ARBA00004496"/>
    </source>
</evidence>
<dbReference type="AlphaFoldDB" id="A0A7R8YU04"/>
<dbReference type="GO" id="GO:0006974">
    <property type="term" value="P:DNA damage response"/>
    <property type="evidence" value="ECO:0007669"/>
    <property type="project" value="InterPro"/>
</dbReference>
<comment type="similarity">
    <text evidence="3">Belongs to the BRAT1 family.</text>
</comment>
<dbReference type="InParanoid" id="A0A7R8YU04"/>
<dbReference type="EMBL" id="LR899011">
    <property type="protein sequence ID" value="CAD7084181.1"/>
    <property type="molecule type" value="Genomic_DNA"/>
</dbReference>
<evidence type="ECO:0000313" key="5">
    <source>
        <dbReference type="Proteomes" id="UP000594454"/>
    </source>
</evidence>
<dbReference type="PANTHER" id="PTHR21331:SF2">
    <property type="entry name" value="BRCA1-ASSOCIATED ATM ACTIVATOR 1"/>
    <property type="match status" value="1"/>
</dbReference>
<dbReference type="GO" id="GO:0008283">
    <property type="term" value="P:cell population proliferation"/>
    <property type="evidence" value="ECO:0007669"/>
    <property type="project" value="InterPro"/>
</dbReference>
<proteinExistence type="inferred from homology"/>
<keyword evidence="2" id="KW-0963">Cytoplasm</keyword>
<dbReference type="GO" id="GO:0005634">
    <property type="term" value="C:nucleus"/>
    <property type="evidence" value="ECO:0007669"/>
    <property type="project" value="TreeGrafter"/>
</dbReference>
<evidence type="ECO:0000313" key="4">
    <source>
        <dbReference type="EMBL" id="CAD7084181.1"/>
    </source>
</evidence>
<keyword evidence="5" id="KW-1185">Reference proteome</keyword>
<organism evidence="4 5">
    <name type="scientific">Hermetia illucens</name>
    <name type="common">Black soldier fly</name>
    <dbReference type="NCBI Taxonomy" id="343691"/>
    <lineage>
        <taxon>Eukaryota</taxon>
        <taxon>Metazoa</taxon>
        <taxon>Ecdysozoa</taxon>
        <taxon>Arthropoda</taxon>
        <taxon>Hexapoda</taxon>
        <taxon>Insecta</taxon>
        <taxon>Pterygota</taxon>
        <taxon>Neoptera</taxon>
        <taxon>Endopterygota</taxon>
        <taxon>Diptera</taxon>
        <taxon>Brachycera</taxon>
        <taxon>Stratiomyomorpha</taxon>
        <taxon>Stratiomyidae</taxon>
        <taxon>Hermetiinae</taxon>
        <taxon>Hermetia</taxon>
    </lineage>
</organism>
<dbReference type="GO" id="GO:0005737">
    <property type="term" value="C:cytoplasm"/>
    <property type="evidence" value="ECO:0007669"/>
    <property type="project" value="UniProtKB-SubCell"/>
</dbReference>
<evidence type="ECO:0000256" key="2">
    <source>
        <dbReference type="ARBA" id="ARBA00022490"/>
    </source>
</evidence>
<name>A0A7R8YU04_HERIL</name>
<accession>A0A7R8YU04</accession>